<feature type="region of interest" description="Disordered" evidence="2">
    <location>
        <begin position="245"/>
        <end position="273"/>
    </location>
</feature>
<dbReference type="InterPro" id="IPR016837">
    <property type="entry name" value="Uncharacterised_Ycf55_cyanobac"/>
</dbReference>
<organism evidence="4 5">
    <name type="scientific">Aerosakkonema funiforme FACHB-1375</name>
    <dbReference type="NCBI Taxonomy" id="2949571"/>
    <lineage>
        <taxon>Bacteria</taxon>
        <taxon>Bacillati</taxon>
        <taxon>Cyanobacteriota</taxon>
        <taxon>Cyanophyceae</taxon>
        <taxon>Oscillatoriophycideae</taxon>
        <taxon>Aerosakkonematales</taxon>
        <taxon>Aerosakkonemataceae</taxon>
        <taxon>Aerosakkonema</taxon>
    </lineage>
</organism>
<dbReference type="InterPro" id="IPR001789">
    <property type="entry name" value="Sig_transdc_resp-reg_receiver"/>
</dbReference>
<keyword evidence="1" id="KW-0597">Phosphoprotein</keyword>
<feature type="domain" description="Response regulatory" evidence="3">
    <location>
        <begin position="18"/>
        <end position="141"/>
    </location>
</feature>
<dbReference type="Pfam" id="PF00072">
    <property type="entry name" value="Response_reg"/>
    <property type="match status" value="1"/>
</dbReference>
<dbReference type="AlphaFoldDB" id="A0A926VET5"/>
<dbReference type="Gene3D" id="3.40.50.2300">
    <property type="match status" value="1"/>
</dbReference>
<dbReference type="PANTHER" id="PTHR45566">
    <property type="entry name" value="HTH-TYPE TRANSCRIPTIONAL REGULATOR YHJB-RELATED"/>
    <property type="match status" value="1"/>
</dbReference>
<dbReference type="SUPFAM" id="SSF52172">
    <property type="entry name" value="CheY-like"/>
    <property type="match status" value="1"/>
</dbReference>
<dbReference type="EMBL" id="JACJPW010000038">
    <property type="protein sequence ID" value="MBD2182560.1"/>
    <property type="molecule type" value="Genomic_DNA"/>
</dbReference>
<reference evidence="4" key="1">
    <citation type="journal article" date="2015" name="ISME J.">
        <title>Draft Genome Sequence of Streptomyces incarnatus NRRL8089, which Produces the Nucleoside Antibiotic Sinefungin.</title>
        <authorList>
            <person name="Oshima K."/>
            <person name="Hattori M."/>
            <person name="Shimizu H."/>
            <person name="Fukuda K."/>
            <person name="Nemoto M."/>
            <person name="Inagaki K."/>
            <person name="Tamura T."/>
        </authorList>
    </citation>
    <scope>NUCLEOTIDE SEQUENCE</scope>
    <source>
        <strain evidence="4">FACHB-1375</strain>
    </source>
</reference>
<evidence type="ECO:0000256" key="2">
    <source>
        <dbReference type="SAM" id="MobiDB-lite"/>
    </source>
</evidence>
<dbReference type="SMART" id="SM00448">
    <property type="entry name" value="REC"/>
    <property type="match status" value="1"/>
</dbReference>
<protein>
    <submittedName>
        <fullName evidence="4">DUF3685 domain-containing protein</fullName>
    </submittedName>
</protein>
<dbReference type="InterPro" id="IPR051015">
    <property type="entry name" value="EvgA-like"/>
</dbReference>
<keyword evidence="5" id="KW-1185">Reference proteome</keyword>
<dbReference type="Proteomes" id="UP000641646">
    <property type="component" value="Unassembled WGS sequence"/>
</dbReference>
<dbReference type="InterPro" id="IPR022552">
    <property type="entry name" value="UPF_Ycf55"/>
</dbReference>
<dbReference type="PANTHER" id="PTHR45566:SF1">
    <property type="entry name" value="HTH-TYPE TRANSCRIPTIONAL REGULATOR YHJB-RELATED"/>
    <property type="match status" value="1"/>
</dbReference>
<dbReference type="InterPro" id="IPR011006">
    <property type="entry name" value="CheY-like_superfamily"/>
</dbReference>
<dbReference type="CDD" id="cd17535">
    <property type="entry name" value="REC_NarL-like"/>
    <property type="match status" value="1"/>
</dbReference>
<comment type="caution">
    <text evidence="4">The sequence shown here is derived from an EMBL/GenBank/DDBJ whole genome shotgun (WGS) entry which is preliminary data.</text>
</comment>
<name>A0A926VET5_9CYAN</name>
<dbReference type="GO" id="GO:0000160">
    <property type="term" value="P:phosphorelay signal transduction system"/>
    <property type="evidence" value="ECO:0007669"/>
    <property type="project" value="InterPro"/>
</dbReference>
<accession>A0A926VET5</accession>
<proteinExistence type="predicted"/>
<evidence type="ECO:0000313" key="4">
    <source>
        <dbReference type="EMBL" id="MBD2182560.1"/>
    </source>
</evidence>
<evidence type="ECO:0000259" key="3">
    <source>
        <dbReference type="PROSITE" id="PS50110"/>
    </source>
</evidence>
<dbReference type="InterPro" id="IPR058245">
    <property type="entry name" value="NreC/VraR/RcsB-like_REC"/>
</dbReference>
<dbReference type="RefSeq" id="WP_190465384.1">
    <property type="nucleotide sequence ID" value="NZ_JACJPW010000038.1"/>
</dbReference>
<reference evidence="4" key="2">
    <citation type="submission" date="2020-08" db="EMBL/GenBank/DDBJ databases">
        <authorList>
            <person name="Chen M."/>
            <person name="Teng W."/>
            <person name="Zhao L."/>
            <person name="Hu C."/>
            <person name="Zhou Y."/>
            <person name="Han B."/>
            <person name="Song L."/>
            <person name="Shu W."/>
        </authorList>
    </citation>
    <scope>NUCLEOTIDE SEQUENCE</scope>
    <source>
        <strain evidence="4">FACHB-1375</strain>
    </source>
</reference>
<feature type="modified residue" description="4-aspartylphosphate" evidence="1">
    <location>
        <position position="71"/>
    </location>
</feature>
<evidence type="ECO:0000256" key="1">
    <source>
        <dbReference type="PROSITE-ProRule" id="PRU00169"/>
    </source>
</evidence>
<evidence type="ECO:0000313" key="5">
    <source>
        <dbReference type="Proteomes" id="UP000641646"/>
    </source>
</evidence>
<feature type="compositionally biased region" description="Basic and acidic residues" evidence="2">
    <location>
        <begin position="247"/>
        <end position="259"/>
    </location>
</feature>
<dbReference type="PIRSF" id="PIRSF026434">
    <property type="entry name" value="RR_ycf55_prd"/>
    <property type="match status" value="1"/>
</dbReference>
<dbReference type="Pfam" id="PF12452">
    <property type="entry name" value="DUF3685"/>
    <property type="match status" value="1"/>
</dbReference>
<dbReference type="PROSITE" id="PS50110">
    <property type="entry name" value="RESPONSE_REGULATORY"/>
    <property type="match status" value="1"/>
</dbReference>
<sequence length="598" mass="67069">MSDLAKPVLNFSPKGPLHILLIDDDPIFRAGLRVVLGQFPDLQAIAEAQSAPDALQILQNDRPSVDLVILDLGLGRLPGAEISGLELCQQLKTFYPELPILVLSSFLEPLLLAAARQLGVEGYCPKGYPVSELVDTIRQVAAGEAYWPPEIMKASVPRTTNPPSESQTGLLPTLLSNIRLSGLRQIEAALAEVTEELQKGRLSVLDRAILAGRQRELRASRWLVNKLLGQSVPIASMTPIDIARASRGAEEQRDRRPEEFFDSNLIPHSSKRSHSLTNRRSQLFENTYASIQYSLQNLTNVPLETDIFREQKKRELLVLVLQKLDDLLEDLRFSQVQPSQLPELRSAILHDFWQNATADFFGKYYTLRVQGRDLEVVNIIWQDYELVQTEILDKIPLVVDLFSHLIFDTPLIIDNASYSVGTPEAMARAELLLQNLIIQVSNAIVQPLLNHFADVEAIKQNFYDRKLISTREIERFRNDLSWKYNLEKYVGAPTAIFESRYHLFVFNGMGIKKVSIYASRVAELRQLSRLQLAVTLALETRDAIAPRLRAVVAFVGSGVVYVLTQVIGRGIGLIGRGILEGIGNSLQESRVGKNDDRK</sequence>
<gene>
    <name evidence="4" type="ORF">H6G03_15885</name>
</gene>